<dbReference type="EMBL" id="JPQZ01000010">
    <property type="protein sequence ID" value="KKO75869.1"/>
    <property type="molecule type" value="Genomic_DNA"/>
</dbReference>
<keyword evidence="3" id="KW-1185">Reference proteome</keyword>
<accession>A0A0F9ZEN5</accession>
<dbReference type="VEuPathDB" id="MicrosporidiaDB:G9O61_00g002900"/>
<dbReference type="GeneID" id="36318408"/>
<sequence length="268" mass="30745">MSPAMLCFLILLTQVICTNEYVNKQSTGSCWYSVNSITNEYAGMFNKDQNECLFRQLQGKEAIIKKQELIIRDHEEFKKKEHHESCELFFVLGELTKELISGDHKKLKTKQNSCTCSRESGNLSKTNRNAFKGKDKYINRTQNDTDELKQSNAKDASKAVVTDDKLKKETRRVSKDSLDVDGSRSFSGPDNCQNIKTNENSENTFVSAIKAADNTSLSNSKKELNEDHTSSCTYLSEVRNFITDKLTELDPENSWFDYFVEENYVERE</sequence>
<dbReference type="RefSeq" id="XP_024331611.1">
    <property type="nucleotide sequence ID" value="XM_024473514.1"/>
</dbReference>
<reference evidence="2 3" key="1">
    <citation type="journal article" date="2015" name="Environ. Microbiol.">
        <title>Genome analyses suggest the presence of polyploidy and recent human-driven expansions in eight global populations of the honeybee pathogen Nosema ceranae.</title>
        <authorList>
            <person name="Pelin A."/>
            <person name="Selman M."/>
            <person name="Aris-Brosou S."/>
            <person name="Farinelli L."/>
            <person name="Corradi N."/>
        </authorList>
    </citation>
    <scope>NUCLEOTIDE SEQUENCE [LARGE SCALE GENOMIC DNA]</scope>
    <source>
        <strain evidence="2 3">PA08 1199</strain>
    </source>
</reference>
<name>A0A0F9ZEN5_9MICR</name>
<dbReference type="VEuPathDB" id="MicrosporidiaDB:AAJ76_1000030583"/>
<keyword evidence="1" id="KW-0732">Signal</keyword>
<evidence type="ECO:0000313" key="3">
    <source>
        <dbReference type="Proteomes" id="UP000034350"/>
    </source>
</evidence>
<protein>
    <submittedName>
        <fullName evidence="2">Uncharacterized protein</fullName>
    </submittedName>
</protein>
<proteinExistence type="predicted"/>
<feature type="signal peptide" evidence="1">
    <location>
        <begin position="1"/>
        <end position="17"/>
    </location>
</feature>
<dbReference type="AlphaFoldDB" id="A0A0F9ZEN5"/>
<evidence type="ECO:0000256" key="1">
    <source>
        <dbReference type="SAM" id="SignalP"/>
    </source>
</evidence>
<gene>
    <name evidence="2" type="ORF">AAJ76_1000030583</name>
</gene>
<feature type="chain" id="PRO_5002530628" evidence="1">
    <location>
        <begin position="18"/>
        <end position="268"/>
    </location>
</feature>
<dbReference type="Proteomes" id="UP000034350">
    <property type="component" value="Unassembled WGS sequence"/>
</dbReference>
<evidence type="ECO:0000313" key="2">
    <source>
        <dbReference type="EMBL" id="KKO75869.1"/>
    </source>
</evidence>
<comment type="caution">
    <text evidence="2">The sequence shown here is derived from an EMBL/GenBank/DDBJ whole genome shotgun (WGS) entry which is preliminary data.</text>
</comment>
<dbReference type="VEuPathDB" id="MicrosporidiaDB:NCER_101078"/>
<organism evidence="2 3">
    <name type="scientific">Vairimorpha ceranae</name>
    <dbReference type="NCBI Taxonomy" id="40302"/>
    <lineage>
        <taxon>Eukaryota</taxon>
        <taxon>Fungi</taxon>
        <taxon>Fungi incertae sedis</taxon>
        <taxon>Microsporidia</taxon>
        <taxon>Nosematidae</taxon>
        <taxon>Vairimorpha</taxon>
    </lineage>
</organism>